<reference evidence="1" key="1">
    <citation type="journal article" date="2015" name="Infect. Immun.">
        <title>An Invertron-Like Linear Plasmid Mediates Intracellular Survival and Virulence in Bovine Isolates of Rhodococcus equi.</title>
        <authorList>
            <person name="Valero-Rello A."/>
            <person name="Hapeshi A."/>
            <person name="Anastasi E."/>
            <person name="Alvarez S."/>
            <person name="Scortti M."/>
            <person name="Meijer W.G."/>
            <person name="MacArthur I."/>
            <person name="Vazquez-Boland J.A."/>
        </authorList>
    </citation>
    <scope>NUCLEOTIDE SEQUENCE</scope>
    <source>
        <strain evidence="2">PAM1571</strain>
        <strain evidence="1">PAM2012</strain>
        <plasmid evidence="2">pVAPN1571</plasmid>
        <plasmid evidence="1">pVAPN2012</plasmid>
    </source>
</reference>
<evidence type="ECO:0000313" key="1">
    <source>
        <dbReference type="EMBL" id="AKF16018.1"/>
    </source>
</evidence>
<dbReference type="EMBL" id="KF439868">
    <property type="protein sequence ID" value="AKG90518.1"/>
    <property type="molecule type" value="Genomic_DNA"/>
</dbReference>
<organism evidence="1">
    <name type="scientific">Rhodococcus hoagii</name>
    <name type="common">Corynebacterium equii</name>
    <dbReference type="NCBI Taxonomy" id="43767"/>
    <lineage>
        <taxon>Bacteria</taxon>
        <taxon>Bacillati</taxon>
        <taxon>Actinomycetota</taxon>
        <taxon>Actinomycetes</taxon>
        <taxon>Mycobacteriales</taxon>
        <taxon>Nocardiaceae</taxon>
        <taxon>Prescottella</taxon>
    </lineage>
</organism>
<dbReference type="RefSeq" id="WP_221274057.1">
    <property type="nucleotide sequence ID" value="NZ_AP024182.1"/>
</dbReference>
<keyword evidence="1" id="KW-0614">Plasmid</keyword>
<name>A0A0F6SKB0_RHOHA</name>
<dbReference type="EMBL" id="KP851975">
    <property type="protein sequence ID" value="AKF16018.1"/>
    <property type="molecule type" value="Genomic_DNA"/>
</dbReference>
<dbReference type="AlphaFoldDB" id="A0A0F6SKB0"/>
<protein>
    <submittedName>
        <fullName evidence="1">Uncharacterized protein</fullName>
    </submittedName>
</protein>
<gene>
    <name evidence="1" type="ORF">pVAPN2012_0590</name>
    <name evidence="2" type="ORF">pVAPN_0590</name>
</gene>
<evidence type="ECO:0000313" key="2">
    <source>
        <dbReference type="EMBL" id="AKG90518.1"/>
    </source>
</evidence>
<accession>A0A0F6SKB0</accession>
<geneLocation type="plasmid" evidence="2">
    <name>pVAPN1571</name>
</geneLocation>
<geneLocation type="plasmid" evidence="1">
    <name>pVAPN2012</name>
</geneLocation>
<proteinExistence type="predicted"/>
<sequence>MASLSTTESLSGSEPAHNVLQLPLQVAPAHLTCDCGSAWWDTSVCIEDGKVTGYSVPVRCTSCGRQAST</sequence>